<evidence type="ECO:0000256" key="10">
    <source>
        <dbReference type="ARBA" id="ARBA00023132"/>
    </source>
</evidence>
<protein>
    <recommendedName>
        <fullName evidence="16">Nucleoporin NDC1</fullName>
    </recommendedName>
</protein>
<dbReference type="GO" id="GO:0006999">
    <property type="term" value="P:nuclear pore organization"/>
    <property type="evidence" value="ECO:0007669"/>
    <property type="project" value="TreeGrafter"/>
</dbReference>
<keyword evidence="6" id="KW-0509">mRNA transport</keyword>
<dbReference type="PANTHER" id="PTHR13269">
    <property type="entry name" value="NUCLEOPORIN NDC1"/>
    <property type="match status" value="1"/>
</dbReference>
<dbReference type="InterPro" id="IPR019049">
    <property type="entry name" value="Nucleoporin_prot_Ndc1/Nup"/>
</dbReference>
<keyword evidence="5 13" id="KW-0812">Transmembrane</keyword>
<dbReference type="EMBL" id="CADEPM010000001">
    <property type="protein sequence ID" value="CAB3398282.1"/>
    <property type="molecule type" value="Genomic_DNA"/>
</dbReference>
<dbReference type="PANTHER" id="PTHR13269:SF6">
    <property type="entry name" value="NUCLEOPORIN NDC1"/>
    <property type="match status" value="1"/>
</dbReference>
<feature type="transmembrane region" description="Helical" evidence="13">
    <location>
        <begin position="159"/>
        <end position="181"/>
    </location>
</feature>
<keyword evidence="7" id="KW-0653">Protein transport</keyword>
<keyword evidence="15" id="KW-1185">Reference proteome</keyword>
<dbReference type="GO" id="GO:0051028">
    <property type="term" value="P:mRNA transport"/>
    <property type="evidence" value="ECO:0007669"/>
    <property type="project" value="UniProtKB-KW"/>
</dbReference>
<keyword evidence="4" id="KW-0813">Transport</keyword>
<evidence type="ECO:0000313" key="14">
    <source>
        <dbReference type="EMBL" id="CAB3398282.1"/>
    </source>
</evidence>
<keyword evidence="8 13" id="KW-1133">Transmembrane helix</keyword>
<keyword evidence="11 13" id="KW-0472">Membrane</keyword>
<evidence type="ECO:0000256" key="3">
    <source>
        <dbReference type="ARBA" id="ARBA00005760"/>
    </source>
</evidence>
<evidence type="ECO:0000256" key="8">
    <source>
        <dbReference type="ARBA" id="ARBA00022989"/>
    </source>
</evidence>
<dbReference type="Proteomes" id="UP000494206">
    <property type="component" value="Unassembled WGS sequence"/>
</dbReference>
<comment type="caution">
    <text evidence="14">The sequence shown here is derived from an EMBL/GenBank/DDBJ whole genome shotgun (WGS) entry which is preliminary data.</text>
</comment>
<evidence type="ECO:0000256" key="5">
    <source>
        <dbReference type="ARBA" id="ARBA00022692"/>
    </source>
</evidence>
<proteinExistence type="inferred from homology"/>
<evidence type="ECO:0000256" key="11">
    <source>
        <dbReference type="ARBA" id="ARBA00023136"/>
    </source>
</evidence>
<feature type="transmembrane region" description="Helical" evidence="13">
    <location>
        <begin position="187"/>
        <end position="209"/>
    </location>
</feature>
<evidence type="ECO:0000256" key="4">
    <source>
        <dbReference type="ARBA" id="ARBA00022448"/>
    </source>
</evidence>
<sequence>MIGDGPSTSIFNEQPLFNRASPARQKVDDPVFLSSRLSTPNVIPVAQRAISSPKSTQKIVTIFDHILQWFSEEISTRKRKAAGVCAIFAIITYIATVSMLILSLWAPFSSLQEATTWFFSPYNWTFILLHASITFVVSLTVISYLCKIDQSPRIPLTDWTVWLIVGFEAVARIIAIFSIFYVSRSRFLEGFSPVVIGFGTFISSALVCFKNDFNLTFMSVYVNSVKTLIDLLKSTNYSNLVEICGIDAAIAYTSSLSFLIIFGPIFSGFHSWWLLVNIPFHFSLAVLYFSHQFYYKTFMKIVNQVVMKPFKFSFPPPYAIHSPTPEQIRTITNILEVEDPFLKIFAFYDLREIAWSDQERRRFVFSLSQPGGHARNWKSVSSACVHILDDMCSKMTSSSAKLVGYSWGDHNDEDEMPKEAIMMPRKMREMNYAGAHRSMHAIRAMNTQNNSIINKYLGKLFTQPKLIVSRYEAQITSYAAEAVYMLAITSLCEDRFGVVQKDLKDLITLLCKLIASIDTYQRARASVADKTDITYLKIVLISLQGSLQRVISAFAVHLKSLNLPEEAKRTIRLVCEIDEL</sequence>
<keyword evidence="12" id="KW-0539">Nucleus</keyword>
<dbReference type="OrthoDB" id="67850at2759"/>
<evidence type="ECO:0000256" key="7">
    <source>
        <dbReference type="ARBA" id="ARBA00022927"/>
    </source>
</evidence>
<dbReference type="GO" id="GO:0070762">
    <property type="term" value="C:nuclear pore transmembrane ring"/>
    <property type="evidence" value="ECO:0007669"/>
    <property type="project" value="TreeGrafter"/>
</dbReference>
<reference evidence="14 15" key="1">
    <citation type="submission" date="2020-04" db="EMBL/GenBank/DDBJ databases">
        <authorList>
            <person name="Laetsch R D."/>
            <person name="Stevens L."/>
            <person name="Kumar S."/>
            <person name="Blaxter L. M."/>
        </authorList>
    </citation>
    <scope>NUCLEOTIDE SEQUENCE [LARGE SCALE GENOMIC DNA]</scope>
</reference>
<feature type="transmembrane region" description="Helical" evidence="13">
    <location>
        <begin position="240"/>
        <end position="266"/>
    </location>
</feature>
<organism evidence="14 15">
    <name type="scientific">Caenorhabditis bovis</name>
    <dbReference type="NCBI Taxonomy" id="2654633"/>
    <lineage>
        <taxon>Eukaryota</taxon>
        <taxon>Metazoa</taxon>
        <taxon>Ecdysozoa</taxon>
        <taxon>Nematoda</taxon>
        <taxon>Chromadorea</taxon>
        <taxon>Rhabditida</taxon>
        <taxon>Rhabditina</taxon>
        <taxon>Rhabditomorpha</taxon>
        <taxon>Rhabditoidea</taxon>
        <taxon>Rhabditidae</taxon>
        <taxon>Peloderinae</taxon>
        <taxon>Caenorhabditis</taxon>
    </lineage>
</organism>
<evidence type="ECO:0000256" key="1">
    <source>
        <dbReference type="ARBA" id="ARBA00004232"/>
    </source>
</evidence>
<dbReference type="GO" id="GO:0030674">
    <property type="term" value="F:protein-macromolecule adaptor activity"/>
    <property type="evidence" value="ECO:0007669"/>
    <property type="project" value="TreeGrafter"/>
</dbReference>
<feature type="transmembrane region" description="Helical" evidence="13">
    <location>
        <begin position="126"/>
        <end position="147"/>
    </location>
</feature>
<dbReference type="GO" id="GO:0031965">
    <property type="term" value="C:nuclear membrane"/>
    <property type="evidence" value="ECO:0007669"/>
    <property type="project" value="UniProtKB-SubCell"/>
</dbReference>
<dbReference type="AlphaFoldDB" id="A0A8S1EC29"/>
<name>A0A8S1EC29_9PELO</name>
<evidence type="ECO:0000256" key="2">
    <source>
        <dbReference type="ARBA" id="ARBA00004567"/>
    </source>
</evidence>
<evidence type="ECO:0000256" key="13">
    <source>
        <dbReference type="SAM" id="Phobius"/>
    </source>
</evidence>
<evidence type="ECO:0008006" key="16">
    <source>
        <dbReference type="Google" id="ProtNLM"/>
    </source>
</evidence>
<dbReference type="Pfam" id="PF09531">
    <property type="entry name" value="Ndc1_Nup"/>
    <property type="match status" value="1"/>
</dbReference>
<evidence type="ECO:0000256" key="12">
    <source>
        <dbReference type="ARBA" id="ARBA00023242"/>
    </source>
</evidence>
<evidence type="ECO:0000256" key="6">
    <source>
        <dbReference type="ARBA" id="ARBA00022816"/>
    </source>
</evidence>
<keyword evidence="9" id="KW-0811">Translocation</keyword>
<accession>A0A8S1EC29</accession>
<comment type="similarity">
    <text evidence="3">Belongs to the NDC1 family.</text>
</comment>
<feature type="transmembrane region" description="Helical" evidence="13">
    <location>
        <begin position="81"/>
        <end position="106"/>
    </location>
</feature>
<comment type="subcellular location">
    <subcellularLocation>
        <location evidence="1">Nucleus membrane</location>
        <topology evidence="1">Multi-pass membrane protein</topology>
    </subcellularLocation>
    <subcellularLocation>
        <location evidence="2">Nucleus</location>
        <location evidence="2">Nuclear pore complex</location>
    </subcellularLocation>
</comment>
<feature type="transmembrane region" description="Helical" evidence="13">
    <location>
        <begin position="272"/>
        <end position="290"/>
    </location>
</feature>
<keyword evidence="10" id="KW-0906">Nuclear pore complex</keyword>
<gene>
    <name evidence="14" type="ORF">CBOVIS_LOCUS1570</name>
</gene>
<evidence type="ECO:0000313" key="15">
    <source>
        <dbReference type="Proteomes" id="UP000494206"/>
    </source>
</evidence>
<dbReference type="GO" id="GO:0015031">
    <property type="term" value="P:protein transport"/>
    <property type="evidence" value="ECO:0007669"/>
    <property type="project" value="UniProtKB-KW"/>
</dbReference>
<evidence type="ECO:0000256" key="9">
    <source>
        <dbReference type="ARBA" id="ARBA00023010"/>
    </source>
</evidence>